<evidence type="ECO:0000256" key="1">
    <source>
        <dbReference type="ARBA" id="ARBA00022729"/>
    </source>
</evidence>
<dbReference type="PROSITE" id="PS50268">
    <property type="entry name" value="CADHERIN_2"/>
    <property type="match status" value="4"/>
</dbReference>
<dbReference type="Gene3D" id="2.150.10.10">
    <property type="entry name" value="Serralysin-like metalloprotease, C-terminal"/>
    <property type="match status" value="4"/>
</dbReference>
<dbReference type="Gene3D" id="2.130.10.130">
    <property type="entry name" value="Integrin alpha, N-terminal"/>
    <property type="match status" value="3"/>
</dbReference>
<dbReference type="RefSeq" id="WP_318649033.1">
    <property type="nucleotide sequence ID" value="NZ_CP137852.1"/>
</dbReference>
<dbReference type="InterPro" id="IPR028994">
    <property type="entry name" value="Integrin_alpha_N"/>
</dbReference>
<dbReference type="PANTHER" id="PTHR44103:SF1">
    <property type="entry name" value="PROPROTEIN CONVERTASE P"/>
    <property type="match status" value="1"/>
</dbReference>
<dbReference type="InterPro" id="IPR002126">
    <property type="entry name" value="Cadherin-like_dom"/>
</dbReference>
<keyword evidence="1" id="KW-0732">Signal</keyword>
<feature type="domain" description="Cadherin" evidence="3">
    <location>
        <begin position="117"/>
        <end position="210"/>
    </location>
</feature>
<proteinExistence type="predicted"/>
<evidence type="ECO:0000259" key="3">
    <source>
        <dbReference type="PROSITE" id="PS50268"/>
    </source>
</evidence>
<dbReference type="EMBL" id="CP137852">
    <property type="protein sequence ID" value="WPB85068.1"/>
    <property type="molecule type" value="Genomic_DNA"/>
</dbReference>
<dbReference type="PROSITE" id="PS00330">
    <property type="entry name" value="HEMOLYSIN_CALCIUM"/>
    <property type="match status" value="6"/>
</dbReference>
<dbReference type="SUPFAM" id="SSF51120">
    <property type="entry name" value="beta-Roll"/>
    <property type="match status" value="4"/>
</dbReference>
<dbReference type="InterPro" id="IPR013517">
    <property type="entry name" value="FG-GAP"/>
</dbReference>
<accession>A0ABZ0PH68</accession>
<dbReference type="SUPFAM" id="SSF49313">
    <property type="entry name" value="Cadherin-like"/>
    <property type="match status" value="3"/>
</dbReference>
<organism evidence="4 5">
    <name type="scientific">Sediminicoccus rosea</name>
    <dbReference type="NCBI Taxonomy" id="1225128"/>
    <lineage>
        <taxon>Bacteria</taxon>
        <taxon>Pseudomonadati</taxon>
        <taxon>Pseudomonadota</taxon>
        <taxon>Alphaproteobacteria</taxon>
        <taxon>Acetobacterales</taxon>
        <taxon>Roseomonadaceae</taxon>
        <taxon>Sediminicoccus</taxon>
    </lineage>
</organism>
<evidence type="ECO:0000256" key="2">
    <source>
        <dbReference type="SAM" id="MobiDB-lite"/>
    </source>
</evidence>
<dbReference type="Pfam" id="PF17803">
    <property type="entry name" value="Cadherin_4"/>
    <property type="match status" value="1"/>
</dbReference>
<feature type="region of interest" description="Disordered" evidence="2">
    <location>
        <begin position="2090"/>
        <end position="2118"/>
    </location>
</feature>
<evidence type="ECO:0000313" key="4">
    <source>
        <dbReference type="EMBL" id="WPB85068.1"/>
    </source>
</evidence>
<dbReference type="InterPro" id="IPR011049">
    <property type="entry name" value="Serralysin-like_metalloprot_C"/>
</dbReference>
<feature type="domain" description="Cadherin" evidence="3">
    <location>
        <begin position="41"/>
        <end position="104"/>
    </location>
</feature>
<dbReference type="Pfam" id="PF13517">
    <property type="entry name" value="FG-GAP_3"/>
    <property type="match status" value="6"/>
</dbReference>
<dbReference type="InterPro" id="IPR040853">
    <property type="entry name" value="RapA2_cadherin-like"/>
</dbReference>
<dbReference type="Proteomes" id="UP001305521">
    <property type="component" value="Chromosome"/>
</dbReference>
<feature type="domain" description="Cadherin" evidence="3">
    <location>
        <begin position="1390"/>
        <end position="1500"/>
    </location>
</feature>
<name>A0ABZ0PH68_9PROT</name>
<dbReference type="SUPFAM" id="SSF69318">
    <property type="entry name" value="Integrin alpha N-terminal domain"/>
    <property type="match status" value="3"/>
</dbReference>
<dbReference type="SMART" id="SM00112">
    <property type="entry name" value="CA"/>
    <property type="match status" value="4"/>
</dbReference>
<evidence type="ECO:0000313" key="5">
    <source>
        <dbReference type="Proteomes" id="UP001305521"/>
    </source>
</evidence>
<reference evidence="4 5" key="1">
    <citation type="submission" date="2023-11" db="EMBL/GenBank/DDBJ databases">
        <title>Arctic aerobic anoxygenic photoheterotroph Sediminicoccus rosea KRV36 adapts its photosynthesis to long days of polar summer.</title>
        <authorList>
            <person name="Tomasch J."/>
            <person name="Kopejtka K."/>
            <person name="Bily T."/>
            <person name="Gardiner A.T."/>
            <person name="Gardian Z."/>
            <person name="Shivaramu S."/>
            <person name="Koblizek M."/>
            <person name="Engelhardt F."/>
            <person name="Kaftan D."/>
        </authorList>
    </citation>
    <scope>NUCLEOTIDE SEQUENCE [LARGE SCALE GENOMIC DNA]</scope>
    <source>
        <strain evidence="4 5">R-30</strain>
    </source>
</reference>
<protein>
    <submittedName>
        <fullName evidence="4">FG-GAP-like repeat-containing protein</fullName>
    </submittedName>
</protein>
<dbReference type="Pfam" id="PF00353">
    <property type="entry name" value="HemolysinCabind"/>
    <property type="match status" value="4"/>
</dbReference>
<keyword evidence="5" id="KW-1185">Reference proteome</keyword>
<dbReference type="Gene3D" id="2.60.40.2700">
    <property type="match status" value="1"/>
</dbReference>
<dbReference type="PANTHER" id="PTHR44103">
    <property type="entry name" value="PROPROTEIN CONVERTASE P"/>
    <property type="match status" value="1"/>
</dbReference>
<dbReference type="InterPro" id="IPR001343">
    <property type="entry name" value="Hemolysn_Ca-bd"/>
</dbReference>
<sequence length="2523" mass="257414">MSGSRPVFTSPSAVKFDEEGNGIAYQGAAGINVQSWALFGPDSGDFVIDATGAIRFRDAPDFEAPRDEGRNNVYQLTVTAKNAFGEDSRDITITVLDVNEAPVFTSGATASFAEGRTVVAYQARATDPEGDSLRWTLSGTDASRFKVSSTGAVFFVEPPDAESPRDAGGNNVYDLIVTASDGALSSSRAVAITVTDVNDASSLSGFIPRLTLAENAADDALVLLSLDSQLNLGNGAIPARLVVSGLVAGDVLGVVGQGSGPGQISLGGNGEVRFGGVPFGTISGGVGAPLVVTFNGAATGTAVEALVNRLGYRTASDTPAATRVLTIDLVDTAGRSLGSPWTPGFTTLADEPLAALVPGSDSAPTFADLDGDGDADLIWGQGAGRIQSRQNNDGAFQPWSGRNPFEVFDFSFTRANAAPAFTDLNADGLPDMVFGWLDGTLFVTYHSGSNGVGATPDRFFLVGSDATGLWNLRGVDVGDYAKPAFGDVTGDGRPDLVVGNQEGLLLAWRNTAEGWVPLTGSANPFAGIDVGAHAAPALLDVDGDGRMDLVVGNLEGTLRAWRNTSTGFVEWAGAANPFAGVDVGASSTPAGVDLNRDGYADLVVGSAAGGFTVLRNDGPPGAARVTLTVTAEDDAPRFLSPNAVSFVENATGIVLQAQAVDPEGEAVTYSLAGADRDLFTIDATGAVRFRAPPDFEVPGDAGGNNVHDLQILATANGVTTTQAVTITVTDNRDYARLDGVESRVNFLESAVRGGPQRLDADVSFQRGDDAPRQLVVTGQLAGDRVMIAPTPGGITLDGAQVSFAGTAIGTWSGGAGAWLTVTLLPSVTDAAIEALIESLAFDSTAQVPPRSRDLQVSLLDRDGSVTSRIIEVAVVASLPPAPPLADVTLATVENTGTTLWQPGLPNAGGWSLEGADAALFEINPATGALRFRAAPDFERPRDADGDNIHEVTAVSGGSRTSIAVTVQNAVEQAQLGALPAQVTLAENAVNAAPAVLFGSATLAAGDDLRGARLELSGLLAEDRIGILHTGDGPGQLGFDGTTIRFGGTQVGIVTENGGGRFTVLFTTGVTEAAAQAVLRSLTYATTDDTPTATRQLRLDLVEPGEARVFATPSADPVAGLSVGAGLSAPAFFDVNGDGRLDLVSGGSNNGLRVFLATETGFTPATTAQNPFAHISAPGIYTRPAFGDLDGDGREDLVLAYGSSDQPLLAWRNTADGFVPFAESPVAGITVGGNAQGAPAFVDIDGDGRKDLVLSPDLRVWLNKPEGLVRLADGLNPLFAAGQVGGIGAPVFVDFDQDGRLDLAIGMVSGPPQVWRNTGEGYVQLTGTANPLAAFSGNAAWALAAADINRDGLVDVVTGNGTGSFRSLVQTAPGNSITVNVTPQDDPPVISQTVTHLTVREGALWTDVIFSAFDPEGGQVTFRPVGPDSGAFYMFNEPGQRGRLGSYGLDFEAPRDANRDNVYELEVRATDATGSFSSTTLVVTVTDTREITWLGGLAPQVTFTEDAAKAGPLLIDASVALIQGDRFAGGVFTVSGLLAEDVVSLRSTGNGFRQISFDGTNVRYEGEVIGTASGGVGGTFSVAFTAAAYGAAVQAMIGALTYANTSDAPTATRNLTYGLVDAVGGRLNMADQGGAFVPLPMLLDPVGHLYTEMDPRPVLVDFDGDGDLDLVMGNAYGTLDTYLNTEAGFQFLAGGSNPFRDVVGGAYTAPAFGDVDGDGFVDLVLGSAQEGLDFWRGTTDGFVAGGPSGGSFTTLAAQRLSTPVFIDFDDDGDLDLLAGSLAFSGLQAWRQTEDGFVAVDIAATPFAGITVDRAAPAVGDLDGDGDMDLVLASAAGTLRSFRNDGGTFVELTGAANPLRLVDPYLLSAAPAIGDYDGDGAVDIIRQTGSTLGSFVLEKSTTITVRISPQNDAPQGTIRFSLEDGLLTATPALTDPDGMGTIGFRWQALAGDIWAEIPGADAASFAPATGQAGQLLRAVASYTDAGGTAEQVASPAAAQVGTEAGEVLDATAAGLILFGLGGDDSLGGAGANGMAGGAGADTYSADHAADRVFEAADEGRDLVLATVSWTLGAHVENLTLLGTRGLSGTGNALNNRIDGNAGANRLEGGEGDDSLRGSGGADTLIGGMGVDWLDGGSGADRMEGGAGSDTYVVDHVRDQVMEQAGGGYDRVISSVSLTLGAELERLSLSGTAALSGTGNALGNRMDGNAGANLLDGGEGDDTLMGEAGADTLIGGLGLDWLDGGSGADRMEGGAGSDTYVVDHALDQVVEQAGGGYDRVVSRVSLTLGAELEHLSLSGPAGLSGTGNALDNRLDGNAGANILDGGEGDDTLRGDGGADTLVGGLGNDWLDGGWGADRMEGGAGNDTYVVNHALDQVVEQVGGGYDRVLTSVSLTLGAEVERLSLSGSAGLSGTGNALDNRLDGNAGANILDGGEGSDTLTGGAGHDVFRFVRGQADGDVVLDFAGQGPAAGDRLEFSGYGTVAQGASFTQTDATIWRISSADGLTVEFITLANAASLHSSDWSFV</sequence>
<dbReference type="CDD" id="cd11304">
    <property type="entry name" value="Cadherin_repeat"/>
    <property type="match status" value="2"/>
</dbReference>
<dbReference type="InterPro" id="IPR015919">
    <property type="entry name" value="Cadherin-like_sf"/>
</dbReference>
<feature type="domain" description="Cadherin" evidence="3">
    <location>
        <begin position="654"/>
        <end position="757"/>
    </location>
</feature>
<gene>
    <name evidence="4" type="ORF">R9Z33_23625</name>
</gene>
<dbReference type="InterPro" id="IPR018511">
    <property type="entry name" value="Hemolysin-typ_Ca-bd_CS"/>
</dbReference>
<dbReference type="Gene3D" id="2.60.40.60">
    <property type="entry name" value="Cadherins"/>
    <property type="match status" value="4"/>
</dbReference>
<dbReference type="PRINTS" id="PR00313">
    <property type="entry name" value="CABNDNGRPT"/>
</dbReference>